<name>A0ABT0I261_9LACO</name>
<comment type="caution">
    <text evidence="2">The sequence shown here is derived from an EMBL/GenBank/DDBJ whole genome shotgun (WGS) entry which is preliminary data.</text>
</comment>
<dbReference type="Proteomes" id="UP001522905">
    <property type="component" value="Unassembled WGS sequence"/>
</dbReference>
<evidence type="ECO:0000313" key="2">
    <source>
        <dbReference type="EMBL" id="MCK8624807.1"/>
    </source>
</evidence>
<organism evidence="2 3">
    <name type="scientific">Apilactobacillus xinyiensis</name>
    <dbReference type="NCBI Taxonomy" id="2841032"/>
    <lineage>
        <taxon>Bacteria</taxon>
        <taxon>Bacillati</taxon>
        <taxon>Bacillota</taxon>
        <taxon>Bacilli</taxon>
        <taxon>Lactobacillales</taxon>
        <taxon>Lactobacillaceae</taxon>
        <taxon>Apilactobacillus</taxon>
    </lineage>
</organism>
<protein>
    <submittedName>
        <fullName evidence="2">Uncharacterized protein</fullName>
    </submittedName>
</protein>
<gene>
    <name evidence="2" type="ORF">LNP07_04680</name>
</gene>
<dbReference type="EMBL" id="JAJIAO010000004">
    <property type="protein sequence ID" value="MCK8624807.1"/>
    <property type="molecule type" value="Genomic_DNA"/>
</dbReference>
<reference evidence="2 3" key="1">
    <citation type="submission" date="2021-11" db="EMBL/GenBank/DDBJ databases">
        <title>Comparative genomics of bee honey and flower isolates.</title>
        <authorList>
            <person name="Bechtner J.D."/>
            <person name="Gallus M.K."/>
            <person name="Ehrmann M."/>
        </authorList>
    </citation>
    <scope>NUCLEOTIDE SEQUENCE [LARGE SCALE GENOMIC DNA]</scope>
    <source>
        <strain evidence="2 3">M161</strain>
    </source>
</reference>
<evidence type="ECO:0000256" key="1">
    <source>
        <dbReference type="SAM" id="Phobius"/>
    </source>
</evidence>
<keyword evidence="3" id="KW-1185">Reference proteome</keyword>
<dbReference type="RefSeq" id="WP_220751123.1">
    <property type="nucleotide sequence ID" value="NZ_BPLL01000007.1"/>
</dbReference>
<keyword evidence="1" id="KW-1133">Transmembrane helix</keyword>
<keyword evidence="1" id="KW-0472">Membrane</keyword>
<feature type="transmembrane region" description="Helical" evidence="1">
    <location>
        <begin position="5"/>
        <end position="22"/>
    </location>
</feature>
<accession>A0ABT0I261</accession>
<proteinExistence type="predicted"/>
<evidence type="ECO:0000313" key="3">
    <source>
        <dbReference type="Proteomes" id="UP001522905"/>
    </source>
</evidence>
<sequence>MKKKIVIIIIVLITTAILFLIIKNPDTENVFIDTKFNQIKNKDQQLKKVCKNNNLFNYIRKNSKDSLSNITDNQGGGNVLYYVASLNKREIGIYGIREKNNNIRITRITDYSKDQSK</sequence>
<keyword evidence="1" id="KW-0812">Transmembrane</keyword>